<dbReference type="OrthoDB" id="9809746at2"/>
<dbReference type="AlphaFoldDB" id="A0A2N5X323"/>
<proteinExistence type="predicted"/>
<keyword evidence="2" id="KW-0472">Membrane</keyword>
<evidence type="ECO:0000313" key="4">
    <source>
        <dbReference type="Proteomes" id="UP000235005"/>
    </source>
</evidence>
<feature type="region of interest" description="Disordered" evidence="1">
    <location>
        <begin position="66"/>
        <end position="95"/>
    </location>
</feature>
<evidence type="ECO:0000256" key="2">
    <source>
        <dbReference type="SAM" id="Phobius"/>
    </source>
</evidence>
<keyword evidence="4" id="KW-1185">Reference proteome</keyword>
<keyword evidence="2" id="KW-0812">Transmembrane</keyword>
<reference evidence="3 4" key="1">
    <citation type="submission" date="2018-01" db="EMBL/GenBank/DDBJ databases">
        <title>The draft genome sequence of Halioglobus lutimaris HF004.</title>
        <authorList>
            <person name="Du Z.-J."/>
            <person name="Shi M.-J."/>
        </authorList>
    </citation>
    <scope>NUCLEOTIDE SEQUENCE [LARGE SCALE GENOMIC DNA]</scope>
    <source>
        <strain evidence="3 4">HF004</strain>
    </source>
</reference>
<gene>
    <name evidence="3" type="ORF">C0039_09635</name>
</gene>
<sequence>MHQNPLLRGGIFLLIVFLIGVVAVLTQEEEDPCANPQADISAAVLADSEHDSDALANRAILMRGKCPQPAPQATPAPNDINSQSESNSQPDPNDIGIKTGMRWSLFASAIAADSTVQPSTSQLQSAPPTAVSTDTPMEIIEHRCMVCHGCYDAPCQLKLEAQAGLERGASKDLVYDGGRLITANLTRLFDDAYTNKQWREKGFYPVINNQDPEQGVMYRLLELKQEHPLPTEGPVPAGFDFSLARDQQCPKEDEFDAYADEKPLWGMPYGLPGLSQQQHKTLTGWLEQGAPPPALAPVPAATQDLLADWEAFLNGDTPRQRLMARYIYEHLFLANLYLYESDHPLWFRLVRSRTAPGEPLQLISTRRPYDDPGVDRVYYRLQRMPVTALDKTHMPYRFDQERMDWYRQLFIEPDYKVVSLPGYAQDVAANPFKAFVDLPIDSRYRFILEESRFTIMNFIKGPVCRGQIALNVIDDHFWVVFANPDRMDIEVDARFLAREMDKMRLPTPTTGTPIDLLSWRAYAKSHERYQRARSRFIRKKVAQGRRLSLNSIWDGDGHNPNAALTIFRHFDTASVETGLIGNVPKTAWVIDYPLLERIHYLLVAGFDVYGSVSHQLESRLYMDFLRMEGEFNFLLFMPQDQRLPLWDHWYRDAPKGTRSHFIERSALEQDTAAIEYSTDDPKAELLTMLRDRLYGAEAPTFAYRGRGAPDQVVTTLAAMEAAVGAHNSFLPDVSFINLIGREQDRFYTMLRNSAHSNIAQLFREDERRLPGEDSITLVQGFIGAYPNYFFQVEETELTKFAADIAALKSEKEYQALLTRYGVRRNAPWFWRFVDKAHARYEWQNPVEYGLFDLNRYSSD</sequence>
<dbReference type="GO" id="GO:0016853">
    <property type="term" value="F:isomerase activity"/>
    <property type="evidence" value="ECO:0007669"/>
    <property type="project" value="UniProtKB-KW"/>
</dbReference>
<evidence type="ECO:0000256" key="1">
    <source>
        <dbReference type="SAM" id="MobiDB-lite"/>
    </source>
</evidence>
<accession>A0A2N5X323</accession>
<comment type="caution">
    <text evidence="3">The sequence shown here is derived from an EMBL/GenBank/DDBJ whole genome shotgun (WGS) entry which is preliminary data.</text>
</comment>
<keyword evidence="3" id="KW-0413">Isomerase</keyword>
<dbReference type="InterPro" id="IPR010706">
    <property type="entry name" value="Fatty_acid_cis-trans_isomerase"/>
</dbReference>
<organism evidence="3 4">
    <name type="scientific">Pseudohalioglobus lutimaris</name>
    <dbReference type="NCBI Taxonomy" id="1737061"/>
    <lineage>
        <taxon>Bacteria</taxon>
        <taxon>Pseudomonadati</taxon>
        <taxon>Pseudomonadota</taxon>
        <taxon>Gammaproteobacteria</taxon>
        <taxon>Cellvibrionales</taxon>
        <taxon>Halieaceae</taxon>
        <taxon>Pseudohalioglobus</taxon>
    </lineage>
</organism>
<name>A0A2N5X323_9GAMM</name>
<dbReference type="EMBL" id="PKUS01000010">
    <property type="protein sequence ID" value="PLW68878.1"/>
    <property type="molecule type" value="Genomic_DNA"/>
</dbReference>
<dbReference type="Proteomes" id="UP000235005">
    <property type="component" value="Unassembled WGS sequence"/>
</dbReference>
<protein>
    <submittedName>
        <fullName evidence="3">Peptidylprolyl isomerase</fullName>
    </submittedName>
</protein>
<dbReference type="Pfam" id="PF06934">
    <property type="entry name" value="CTI"/>
    <property type="match status" value="1"/>
</dbReference>
<evidence type="ECO:0000313" key="3">
    <source>
        <dbReference type="EMBL" id="PLW68878.1"/>
    </source>
</evidence>
<feature type="compositionally biased region" description="Polar residues" evidence="1">
    <location>
        <begin position="79"/>
        <end position="91"/>
    </location>
</feature>
<feature type="transmembrane region" description="Helical" evidence="2">
    <location>
        <begin position="7"/>
        <end position="26"/>
    </location>
</feature>
<keyword evidence="2" id="KW-1133">Transmembrane helix</keyword>